<evidence type="ECO:0000313" key="1">
    <source>
        <dbReference type="EMBL" id="MDJ1479250.1"/>
    </source>
</evidence>
<dbReference type="RefSeq" id="WP_313975270.1">
    <property type="nucleotide sequence ID" value="NZ_JASJOS010000001.1"/>
</dbReference>
<protein>
    <submittedName>
        <fullName evidence="1">Uncharacterized protein</fullName>
    </submittedName>
</protein>
<evidence type="ECO:0000313" key="2">
    <source>
        <dbReference type="Proteomes" id="UP001241110"/>
    </source>
</evidence>
<organism evidence="1 2">
    <name type="scientific">Xanthocytophaga flava</name>
    <dbReference type="NCBI Taxonomy" id="3048013"/>
    <lineage>
        <taxon>Bacteria</taxon>
        <taxon>Pseudomonadati</taxon>
        <taxon>Bacteroidota</taxon>
        <taxon>Cytophagia</taxon>
        <taxon>Cytophagales</taxon>
        <taxon>Rhodocytophagaceae</taxon>
        <taxon>Xanthocytophaga</taxon>
    </lineage>
</organism>
<comment type="caution">
    <text evidence="1">The sequence shown here is derived from an EMBL/GenBank/DDBJ whole genome shotgun (WGS) entry which is preliminary data.</text>
</comment>
<dbReference type="EMBL" id="JASJOS010000001">
    <property type="protein sequence ID" value="MDJ1479250.1"/>
    <property type="molecule type" value="Genomic_DNA"/>
</dbReference>
<proteinExistence type="predicted"/>
<sequence length="305" mass="35942">MKFPFHFNRSPRNQNSIEDNLDKLLIHLGFTPTITFNSQETDILGIAQRQNRLSFFIRISSQVTQPSAEQNQTYYQTVRDKKQVYPIKKDFLISGSEAICHQEKEPALLNAAITKALVSVSDPENCYTFLSKIATFIHSRQLSQFRPKQIHRLFSIPFSLLEECPFLIKKDNNYFSFVHFEFQHYFLAQEFSLYEKASFQRKPVFEDYWKIHKYITYTNAPSTIQKVASLLQTLDVKKYHCIRNEMYEVAAQLRDYEKLLHEKFLFSPWPYNSRTTISEVEAIVHKMLQQIEDSNLPIDKQSGII</sequence>
<dbReference type="AlphaFoldDB" id="A0AAE3QI31"/>
<reference evidence="1" key="1">
    <citation type="submission" date="2023-05" db="EMBL/GenBank/DDBJ databases">
        <authorList>
            <person name="Zhang X."/>
        </authorList>
    </citation>
    <scope>NUCLEOTIDE SEQUENCE</scope>
    <source>
        <strain evidence="1">YF14B1</strain>
    </source>
</reference>
<name>A0AAE3QI31_9BACT</name>
<gene>
    <name evidence="1" type="ORF">QNI16_02065</name>
</gene>
<dbReference type="Proteomes" id="UP001241110">
    <property type="component" value="Unassembled WGS sequence"/>
</dbReference>
<accession>A0AAE3QI31</accession>